<dbReference type="AlphaFoldDB" id="A0A8H7NC61"/>
<sequence>MGKKKRSKSSRAAKPTPPVLGVVTAVATVDSLPAKSSPAQEAVFATRELFDDILLRLPIELILTAAQRVSTTWKRRIESSRPLQRHLFLLPDTSKTLEETRGDCIINPLLYKHFGPMLGRTEAQGGGTSSADSQPRARRLGTGYTSIKAMQDMHLSIADMSGGRVRHKRFACTGASWRRMLVSQPPPRSVGYIEYAENGQSQGYGDAAFDVVTIPDGLRMGVLWDTIYRTLWSPYGKDVERRLAFVSWRIRPDLDSGEKKTDMWTSGALPARLRSRDVEVEMIVGHGEAIVDEQQCHLYHNHSIKGGKYKCRDEYHRFVHGRTRGSTSWVYRSEDYNEERTLAKIDVDCTRERY</sequence>
<name>A0A8H7NC61_BIOOC</name>
<organism evidence="1 2">
    <name type="scientific">Bionectria ochroleuca</name>
    <name type="common">Gliocladium roseum</name>
    <dbReference type="NCBI Taxonomy" id="29856"/>
    <lineage>
        <taxon>Eukaryota</taxon>
        <taxon>Fungi</taxon>
        <taxon>Dikarya</taxon>
        <taxon>Ascomycota</taxon>
        <taxon>Pezizomycotina</taxon>
        <taxon>Sordariomycetes</taxon>
        <taxon>Hypocreomycetidae</taxon>
        <taxon>Hypocreales</taxon>
        <taxon>Bionectriaceae</taxon>
        <taxon>Clonostachys</taxon>
    </lineage>
</organism>
<protein>
    <recommendedName>
        <fullName evidence="3">F-box domain-containing protein</fullName>
    </recommendedName>
</protein>
<gene>
    <name evidence="1" type="ORF">IM811_011870</name>
</gene>
<evidence type="ECO:0000313" key="2">
    <source>
        <dbReference type="Proteomes" id="UP000616885"/>
    </source>
</evidence>
<dbReference type="EMBL" id="JADCTT010000004">
    <property type="protein sequence ID" value="KAF9753112.1"/>
    <property type="molecule type" value="Genomic_DNA"/>
</dbReference>
<reference evidence="1" key="1">
    <citation type="submission" date="2020-10" db="EMBL/GenBank/DDBJ databases">
        <title>High-Quality Genome Resource of Clonostachys rosea strain S41 by Oxford Nanopore Long-Read Sequencing.</title>
        <authorList>
            <person name="Wang H."/>
        </authorList>
    </citation>
    <scope>NUCLEOTIDE SEQUENCE</scope>
    <source>
        <strain evidence="1">S41</strain>
    </source>
</reference>
<comment type="caution">
    <text evidence="1">The sequence shown here is derived from an EMBL/GenBank/DDBJ whole genome shotgun (WGS) entry which is preliminary data.</text>
</comment>
<evidence type="ECO:0000313" key="1">
    <source>
        <dbReference type="EMBL" id="KAF9753112.1"/>
    </source>
</evidence>
<proteinExistence type="predicted"/>
<accession>A0A8H7NC61</accession>
<dbReference type="Proteomes" id="UP000616885">
    <property type="component" value="Unassembled WGS sequence"/>
</dbReference>
<evidence type="ECO:0008006" key="3">
    <source>
        <dbReference type="Google" id="ProtNLM"/>
    </source>
</evidence>